<dbReference type="HOGENOM" id="CLU_117833_0_0_1"/>
<dbReference type="RefSeq" id="XP_073970833.1">
    <property type="nucleotide sequence ID" value="XM_074114732.1"/>
</dbReference>
<name>R4FN82_RHOPR</name>
<evidence type="ECO:0000256" key="1">
    <source>
        <dbReference type="ARBA" id="ARBA00004613"/>
    </source>
</evidence>
<feature type="chain" id="PRO_5004372107" evidence="5">
    <location>
        <begin position="17"/>
        <end position="196"/>
    </location>
</feature>
<reference evidence="6" key="1">
    <citation type="submission" date="2013-04" db="EMBL/GenBank/DDBJ databases">
        <title>An insight into the transcriptome of the digestive tract of the blood sucking bug, Rhodnius prolixus.</title>
        <authorList>
            <person name="Ribeiro J.M.C."/>
            <person name="Genta F.A."/>
            <person name="Sorgine M.H.F."/>
            <person name="Paiva-Silva G.O."/>
            <person name="Majerowicz D."/>
            <person name="Medeiros M."/>
            <person name="Koerich L."/>
            <person name="Terra W.R."/>
            <person name="Ferreira C."/>
            <person name="Pimentel A.C."/>
            <person name="Bisch P.M."/>
            <person name="Diniz M.M.P."/>
            <person name="Nascimento R."/>
            <person name="Salmon D."/>
            <person name="Silber A.M."/>
            <person name="Alves M."/>
            <person name="Oliveira M.F."/>
            <person name="Gondim K.C."/>
            <person name="Silva Neto M.A.C."/>
            <person name="Atella G.C."/>
            <person name="Araujo H."/>
            <person name="Dias F.S."/>
            <person name="Polycarpo C.R."/>
            <person name="Fampa P."/>
            <person name="Melo A.C."/>
            <person name="Tanaka A.S."/>
            <person name="Balczun C."/>
            <person name="Oliveira J.H.M."/>
            <person name="Goncalves R."/>
            <person name="Lazoski C."/>
            <person name="Pereira M.A."/>
            <person name="Rivera-Pomar R."/>
            <person name="Diambra L."/>
            <person name="Schaub G.A."/>
            <person name="Garcia E.S."/>
            <person name="Azambuja P."/>
            <person name="Braz G.R.C."/>
            <person name="Oliveira P.L."/>
        </authorList>
    </citation>
    <scope>NUCLEOTIDE SEQUENCE</scope>
</reference>
<feature type="signal peptide" evidence="5">
    <location>
        <begin position="1"/>
        <end position="16"/>
    </location>
</feature>
<sequence>MNTVLIILGTIAFAFAEQPPTVQECLNLTAKANFEPQNYFKGVWYLSYIKYADPTGICRVSKLDTLSDGSVQKKTYGYTESGKGTDFFHVNCNGTLKSGGAIVSFHCEQSGNEGGEPIKFEMDGKVLETDYNNFSVYYICYKSGENLKENFLVASRHKGGEVTDDSKIAETLKTHGQYLDKFVSNKNVICKDHPDF</sequence>
<dbReference type="GO" id="GO:0005576">
    <property type="term" value="C:extracellular region"/>
    <property type="evidence" value="ECO:0007669"/>
    <property type="project" value="UniProtKB-SubCell"/>
</dbReference>
<evidence type="ECO:0000256" key="4">
    <source>
        <dbReference type="ARBA" id="ARBA00034121"/>
    </source>
</evidence>
<accession>R4FN82</accession>
<dbReference type="InterPro" id="IPR005657">
    <property type="entry name" value="Triabi/Procalin"/>
</dbReference>
<dbReference type="Pfam" id="PF03973">
    <property type="entry name" value="Triabin"/>
    <property type="match status" value="1"/>
</dbReference>
<evidence type="ECO:0000256" key="3">
    <source>
        <dbReference type="ARBA" id="ARBA00022729"/>
    </source>
</evidence>
<comment type="subcellular location">
    <subcellularLocation>
        <location evidence="1">Secreted</location>
    </subcellularLocation>
</comment>
<evidence type="ECO:0000313" key="6">
    <source>
        <dbReference type="EMBL" id="JAA76106.1"/>
    </source>
</evidence>
<comment type="similarity">
    <text evidence="4">Belongs to the calycin superfamily. Triabin family.</text>
</comment>
<dbReference type="AlphaFoldDB" id="R4FN82"/>
<protein>
    <submittedName>
        <fullName evidence="6">Putative salivary lipocalin</fullName>
    </submittedName>
</protein>
<organism evidence="6">
    <name type="scientific">Rhodnius prolixus</name>
    <name type="common">Triatomid bug</name>
    <dbReference type="NCBI Taxonomy" id="13249"/>
    <lineage>
        <taxon>Eukaryota</taxon>
        <taxon>Metazoa</taxon>
        <taxon>Ecdysozoa</taxon>
        <taxon>Arthropoda</taxon>
        <taxon>Hexapoda</taxon>
        <taxon>Insecta</taxon>
        <taxon>Pterygota</taxon>
        <taxon>Neoptera</taxon>
        <taxon>Paraneoptera</taxon>
        <taxon>Hemiptera</taxon>
        <taxon>Heteroptera</taxon>
        <taxon>Panheteroptera</taxon>
        <taxon>Cimicomorpha</taxon>
        <taxon>Reduviidae</taxon>
        <taxon>Triatominae</taxon>
        <taxon>Rhodnius</taxon>
    </lineage>
</organism>
<dbReference type="InterPro" id="IPR012674">
    <property type="entry name" value="Calycin"/>
</dbReference>
<keyword evidence="2" id="KW-0964">Secreted</keyword>
<keyword evidence="3 5" id="KW-0732">Signal</keyword>
<dbReference type="Gene3D" id="2.40.128.20">
    <property type="match status" value="1"/>
</dbReference>
<proteinExistence type="evidence at transcript level"/>
<evidence type="ECO:0000256" key="2">
    <source>
        <dbReference type="ARBA" id="ARBA00022525"/>
    </source>
</evidence>
<dbReference type="GO" id="GO:0030682">
    <property type="term" value="P:symbiont-mediated perturbation of host defenses"/>
    <property type="evidence" value="ECO:0007669"/>
    <property type="project" value="InterPro"/>
</dbReference>
<dbReference type="GeneID" id="141447304"/>
<evidence type="ECO:0000256" key="5">
    <source>
        <dbReference type="SAM" id="SignalP"/>
    </source>
</evidence>
<dbReference type="VEuPathDB" id="VectorBase:RPRC002647"/>
<dbReference type="SUPFAM" id="SSF50814">
    <property type="entry name" value="Lipocalins"/>
    <property type="match status" value="1"/>
</dbReference>
<dbReference type="EMBL" id="GAHY01001404">
    <property type="protein sequence ID" value="JAA76106.1"/>
    <property type="molecule type" value="mRNA"/>
</dbReference>